<feature type="signal peptide" evidence="2">
    <location>
        <begin position="1"/>
        <end position="23"/>
    </location>
</feature>
<comment type="caution">
    <text evidence="4">The sequence shown here is derived from an EMBL/GenBank/DDBJ whole genome shotgun (WGS) entry which is preliminary data.</text>
</comment>
<feature type="chain" id="PRO_5019163598" evidence="2">
    <location>
        <begin position="24"/>
        <end position="373"/>
    </location>
</feature>
<dbReference type="Gene3D" id="1.10.287.470">
    <property type="entry name" value="Helix hairpin bin"/>
    <property type="match status" value="1"/>
</dbReference>
<name>A0A437RF94_9BURK</name>
<evidence type="ECO:0000256" key="1">
    <source>
        <dbReference type="ARBA" id="ARBA00009477"/>
    </source>
</evidence>
<dbReference type="InterPro" id="IPR058627">
    <property type="entry name" value="MdtA-like_C"/>
</dbReference>
<evidence type="ECO:0000313" key="4">
    <source>
        <dbReference type="EMBL" id="RVU45437.1"/>
    </source>
</evidence>
<dbReference type="RefSeq" id="WP_128229528.1">
    <property type="nucleotide sequence ID" value="NZ_SACR01000004.1"/>
</dbReference>
<evidence type="ECO:0000256" key="2">
    <source>
        <dbReference type="SAM" id="SignalP"/>
    </source>
</evidence>
<keyword evidence="2" id="KW-0732">Signal</keyword>
<dbReference type="NCBIfam" id="TIGR01730">
    <property type="entry name" value="RND_mfp"/>
    <property type="match status" value="1"/>
</dbReference>
<organism evidence="4 5">
    <name type="scientific">Rubrivivax rivuli</name>
    <dbReference type="NCBI Taxonomy" id="1862385"/>
    <lineage>
        <taxon>Bacteria</taxon>
        <taxon>Pseudomonadati</taxon>
        <taxon>Pseudomonadota</taxon>
        <taxon>Betaproteobacteria</taxon>
        <taxon>Burkholderiales</taxon>
        <taxon>Sphaerotilaceae</taxon>
        <taxon>Rubrivivax</taxon>
    </lineage>
</organism>
<dbReference type="InterPro" id="IPR006143">
    <property type="entry name" value="RND_pump_MFP"/>
</dbReference>
<dbReference type="Proteomes" id="UP000285575">
    <property type="component" value="Unassembled WGS sequence"/>
</dbReference>
<comment type="similarity">
    <text evidence="1">Belongs to the membrane fusion protein (MFP) (TC 8.A.1) family.</text>
</comment>
<proteinExistence type="inferred from homology"/>
<dbReference type="PANTHER" id="PTHR30469:SF38">
    <property type="entry name" value="HLYD FAMILY SECRETION PROTEIN"/>
    <property type="match status" value="1"/>
</dbReference>
<dbReference type="Pfam" id="PF25967">
    <property type="entry name" value="RND-MFP_C"/>
    <property type="match status" value="1"/>
</dbReference>
<dbReference type="PANTHER" id="PTHR30469">
    <property type="entry name" value="MULTIDRUG RESISTANCE PROTEIN MDTA"/>
    <property type="match status" value="1"/>
</dbReference>
<accession>A0A437RF94</accession>
<dbReference type="Gene3D" id="2.40.50.100">
    <property type="match status" value="1"/>
</dbReference>
<dbReference type="OrthoDB" id="9806939at2"/>
<gene>
    <name evidence="4" type="ORF">EOE66_15035</name>
</gene>
<dbReference type="EMBL" id="SACR01000004">
    <property type="protein sequence ID" value="RVU45437.1"/>
    <property type="molecule type" value="Genomic_DNA"/>
</dbReference>
<evidence type="ECO:0000259" key="3">
    <source>
        <dbReference type="Pfam" id="PF25967"/>
    </source>
</evidence>
<dbReference type="SUPFAM" id="SSF111369">
    <property type="entry name" value="HlyD-like secretion proteins"/>
    <property type="match status" value="1"/>
</dbReference>
<feature type="domain" description="Multidrug resistance protein MdtA-like C-terminal permuted SH3" evidence="3">
    <location>
        <begin position="294"/>
        <end position="349"/>
    </location>
</feature>
<dbReference type="Gene3D" id="2.40.420.20">
    <property type="match status" value="1"/>
</dbReference>
<evidence type="ECO:0000313" key="5">
    <source>
        <dbReference type="Proteomes" id="UP000285575"/>
    </source>
</evidence>
<reference evidence="4 5" key="1">
    <citation type="submission" date="2019-01" db="EMBL/GenBank/DDBJ databases">
        <authorList>
            <person name="Chen W.-M."/>
        </authorList>
    </citation>
    <scope>NUCLEOTIDE SEQUENCE [LARGE SCALE GENOMIC DNA]</scope>
    <source>
        <strain evidence="4 5">KYPY4</strain>
    </source>
</reference>
<dbReference type="GO" id="GO:1990281">
    <property type="term" value="C:efflux pump complex"/>
    <property type="evidence" value="ECO:0007669"/>
    <property type="project" value="TreeGrafter"/>
</dbReference>
<protein>
    <submittedName>
        <fullName evidence="4">Efflux RND transporter periplasmic adaptor subunit</fullName>
    </submittedName>
</protein>
<sequence length="373" mass="38474">MQAVFFSRSCAAVAVFLAAVALAACSRPAPAPEPVRAVRTLTISAESAGGVHEYAAEVRARTESRLGFRVGGKMVSRSAEVGQRVRAGQVLAQLDAADLKLGQEAAAAAVRAAQTQFDLAAAEFKRYQDLRAQGFISSLELDRREATFKAQKAQLEQAQAQARVQGNQAGYAALVATAAGVITATEAEAGAVLAAGTPVLRLAHDGPRDVVFAVPEDGAAAMRAKTGRAGALKVRPWGSSTMLPATVREVAAAADTVTRTFLVKADVGKAELQLGQTVTVLADLPRIEGIARLPLSAIFQQQGQTAVWLLDAASMTVKLQPVVVAGADGNTVIVGAGLQPGQQVVTAGVHVLTPGQKVKRYAAAVPASAAASR</sequence>
<dbReference type="Gene3D" id="2.40.30.170">
    <property type="match status" value="1"/>
</dbReference>
<dbReference type="AlphaFoldDB" id="A0A437RF94"/>
<dbReference type="GO" id="GO:0015562">
    <property type="term" value="F:efflux transmembrane transporter activity"/>
    <property type="evidence" value="ECO:0007669"/>
    <property type="project" value="TreeGrafter"/>
</dbReference>
<keyword evidence="5" id="KW-1185">Reference proteome</keyword>